<dbReference type="EMBL" id="JAABFR010001569">
    <property type="protein sequence ID" value="MBD4338511.1"/>
    <property type="molecule type" value="Genomic_DNA"/>
</dbReference>
<feature type="non-terminal residue" evidence="1">
    <location>
        <position position="85"/>
    </location>
</feature>
<accession>A0A8I0H3E7</accession>
<reference evidence="1" key="1">
    <citation type="submission" date="2020-01" db="EMBL/GenBank/DDBJ databases">
        <authorList>
            <person name="Richard D."/>
        </authorList>
    </citation>
    <scope>NUCLEOTIDE SEQUENCE</scope>
    <source>
        <strain evidence="1">JP541</strain>
    </source>
</reference>
<organism evidence="1 2">
    <name type="scientific">Xanthomonas citri pv. citri</name>
    <dbReference type="NCBI Taxonomy" id="611301"/>
    <lineage>
        <taxon>Bacteria</taxon>
        <taxon>Pseudomonadati</taxon>
        <taxon>Pseudomonadota</taxon>
        <taxon>Gammaproteobacteria</taxon>
        <taxon>Lysobacterales</taxon>
        <taxon>Lysobacteraceae</taxon>
        <taxon>Xanthomonas</taxon>
    </lineage>
</organism>
<comment type="caution">
    <text evidence="1">The sequence shown here is derived from an EMBL/GenBank/DDBJ whole genome shotgun (WGS) entry which is preliminary data.</text>
</comment>
<protein>
    <submittedName>
        <fullName evidence="1">Uncharacterized protein</fullName>
    </submittedName>
</protein>
<gene>
    <name evidence="1" type="ORF">GUH15_21140</name>
</gene>
<dbReference type="AlphaFoldDB" id="A0A8I0H3E7"/>
<evidence type="ECO:0000313" key="1">
    <source>
        <dbReference type="EMBL" id="MBD4338511.1"/>
    </source>
</evidence>
<feature type="non-terminal residue" evidence="1">
    <location>
        <position position="1"/>
    </location>
</feature>
<sequence length="85" mass="9366">LICLPVNLYAAKKLKLTVRLPVNLRKGEGGTAELTVQNPTVFPICQIACRVQLENQLNGETQIVNVSCGVWPKIKRPMKIALQSP</sequence>
<dbReference type="Proteomes" id="UP000653002">
    <property type="component" value="Unassembled WGS sequence"/>
</dbReference>
<evidence type="ECO:0000313" key="2">
    <source>
        <dbReference type="Proteomes" id="UP000653002"/>
    </source>
</evidence>
<name>A0A8I0H3E7_XANCI</name>
<proteinExistence type="predicted"/>